<sequence length="489" mass="58063">MNTSQMKTSQMETSQMNTSQMETSQMKSQAKLGPAKAFVINDYKKIFTTIEMYPTLNPAEEQTPVAIEYAYFLDDGEQDQSKPNRYYFNFPQEWCTANRGESIVGVRNIWMIAHRRKLEFDFSIRKYLRKDFDELKAKEEYKDFTNDQIYDELPEKSKIEVSSHIISWFSTDNDMRKLFDDIHEQMKKKFEKYNEQVLKKYGTTLDKLREIYSEYTKIKQQYINKAFGNYEIVNNIITFLFNTPEIYKSYTAAITNWLNNYKDKIVPLFHQEDIDRALNDIQMDGYYDYDKKAFVETLFSPQNLELVKPIILHPPEYIAPGIDDDFLTTPTPPPTALPTPEPTPEVNEYIDLGVCYVDFKINFAQKMDSDTNYVRSDFINVMNIGNKSYQNNPDDYQNKWLRRLDFKNVWDRHSCKVYSSIAEQSNKYYLGNSQIYFNPIKYFKLNSTDQKFWVELYSGRHNNIPVILPDGESFVIEMQFLPYRKMLYI</sequence>
<dbReference type="EMBL" id="JAPFFF010000062">
    <property type="protein sequence ID" value="KAK8837135.1"/>
    <property type="molecule type" value="Genomic_DNA"/>
</dbReference>
<name>A0ABR2GT57_9EUKA</name>
<proteinExistence type="predicted"/>
<evidence type="ECO:0000313" key="2">
    <source>
        <dbReference type="Proteomes" id="UP001470230"/>
    </source>
</evidence>
<evidence type="ECO:0000313" key="1">
    <source>
        <dbReference type="EMBL" id="KAK8837135.1"/>
    </source>
</evidence>
<comment type="caution">
    <text evidence="1">The sequence shown here is derived from an EMBL/GenBank/DDBJ whole genome shotgun (WGS) entry which is preliminary data.</text>
</comment>
<organism evidence="1 2">
    <name type="scientific">Tritrichomonas musculus</name>
    <dbReference type="NCBI Taxonomy" id="1915356"/>
    <lineage>
        <taxon>Eukaryota</taxon>
        <taxon>Metamonada</taxon>
        <taxon>Parabasalia</taxon>
        <taxon>Tritrichomonadida</taxon>
        <taxon>Tritrichomonadidae</taxon>
        <taxon>Tritrichomonas</taxon>
    </lineage>
</organism>
<dbReference type="Proteomes" id="UP001470230">
    <property type="component" value="Unassembled WGS sequence"/>
</dbReference>
<reference evidence="1 2" key="1">
    <citation type="submission" date="2024-04" db="EMBL/GenBank/DDBJ databases">
        <title>Tritrichomonas musculus Genome.</title>
        <authorList>
            <person name="Alves-Ferreira E."/>
            <person name="Grigg M."/>
            <person name="Lorenzi H."/>
            <person name="Galac M."/>
        </authorList>
    </citation>
    <scope>NUCLEOTIDE SEQUENCE [LARGE SCALE GENOMIC DNA]</scope>
    <source>
        <strain evidence="1 2">EAF2021</strain>
    </source>
</reference>
<protein>
    <submittedName>
        <fullName evidence="1">Uncharacterized protein</fullName>
    </submittedName>
</protein>
<gene>
    <name evidence="1" type="ORF">M9Y10_037190</name>
</gene>
<keyword evidence="2" id="KW-1185">Reference proteome</keyword>
<accession>A0ABR2GT57</accession>